<organism evidence="1 2">
    <name type="scientific">Fusibacter bizertensis</name>
    <dbReference type="NCBI Taxonomy" id="1488331"/>
    <lineage>
        <taxon>Bacteria</taxon>
        <taxon>Bacillati</taxon>
        <taxon>Bacillota</taxon>
        <taxon>Clostridia</taxon>
        <taxon>Eubacteriales</taxon>
        <taxon>Eubacteriales Family XII. Incertae Sedis</taxon>
        <taxon>Fusibacter</taxon>
    </lineage>
</organism>
<dbReference type="InterPro" id="IPR038390">
    <property type="entry name" value="Metal_Tscrpt_repr_sf"/>
</dbReference>
<sequence length="105" mass="12085">MNELETTPVCNCNRITHRSEKERKALLNRCNRIEGQIRGVKGMLEKDVYCDDILNQIAAAQSALNALSRVILEKHIKTCVIDRLQQGENEVIDEFMITLEKLMKK</sequence>
<dbReference type="EMBL" id="JARYZI010000005">
    <property type="protein sequence ID" value="MDH8678329.1"/>
    <property type="molecule type" value="Genomic_DNA"/>
</dbReference>
<dbReference type="InterPro" id="IPR003735">
    <property type="entry name" value="Metal_Tscrpt_repr"/>
</dbReference>
<name>A0ABT6ND42_9FIRM</name>
<reference evidence="1 2" key="1">
    <citation type="submission" date="2023-04" db="EMBL/GenBank/DDBJ databases">
        <title>Fusibacter bizertensis strain WBS, isolated from littoral bottom sediments of the Arctic seas - biochemical and genomic analysis.</title>
        <authorList>
            <person name="Brioukhanov A.L."/>
        </authorList>
    </citation>
    <scope>NUCLEOTIDE SEQUENCE [LARGE SCALE GENOMIC DNA]</scope>
    <source>
        <strain evidence="1 2">WBS</strain>
    </source>
</reference>
<accession>A0ABT6ND42</accession>
<dbReference type="Pfam" id="PF02583">
    <property type="entry name" value="Trns_repr_metal"/>
    <property type="match status" value="1"/>
</dbReference>
<evidence type="ECO:0000313" key="2">
    <source>
        <dbReference type="Proteomes" id="UP001158045"/>
    </source>
</evidence>
<protein>
    <submittedName>
        <fullName evidence="1">Metal-sensing transcriptional repressor</fullName>
    </submittedName>
</protein>
<gene>
    <name evidence="1" type="ORF">QE109_09230</name>
</gene>
<dbReference type="PANTHER" id="PTHR33677">
    <property type="entry name" value="TRANSCRIPTIONAL REPRESSOR FRMR-RELATED"/>
    <property type="match status" value="1"/>
</dbReference>
<proteinExistence type="predicted"/>
<comment type="caution">
    <text evidence="1">The sequence shown here is derived from an EMBL/GenBank/DDBJ whole genome shotgun (WGS) entry which is preliminary data.</text>
</comment>
<dbReference type="Proteomes" id="UP001158045">
    <property type="component" value="Unassembled WGS sequence"/>
</dbReference>
<dbReference type="PANTHER" id="PTHR33677:SF3">
    <property type="entry name" value="COPPER-SENSING TRANSCRIPTIONAL REPRESSOR RICR"/>
    <property type="match status" value="1"/>
</dbReference>
<dbReference type="RefSeq" id="WP_281094171.1">
    <property type="nucleotide sequence ID" value="NZ_JARYZI010000005.1"/>
</dbReference>
<dbReference type="Gene3D" id="1.20.58.1000">
    <property type="entry name" value="Metal-sensitive repressor, helix protomer"/>
    <property type="match status" value="1"/>
</dbReference>
<evidence type="ECO:0000313" key="1">
    <source>
        <dbReference type="EMBL" id="MDH8678329.1"/>
    </source>
</evidence>
<keyword evidence="2" id="KW-1185">Reference proteome</keyword>